<evidence type="ECO:0000313" key="2">
    <source>
        <dbReference type="Proteomes" id="UP001209878"/>
    </source>
</evidence>
<evidence type="ECO:0000313" key="1">
    <source>
        <dbReference type="EMBL" id="KAK2177599.1"/>
    </source>
</evidence>
<reference evidence="1" key="1">
    <citation type="journal article" date="2023" name="Mol. Biol. Evol.">
        <title>Third-Generation Sequencing Reveals the Adaptive Role of the Epigenome in Three Deep-Sea Polychaetes.</title>
        <authorList>
            <person name="Perez M."/>
            <person name="Aroh O."/>
            <person name="Sun Y."/>
            <person name="Lan Y."/>
            <person name="Juniper S.K."/>
            <person name="Young C.R."/>
            <person name="Angers B."/>
            <person name="Qian P.Y."/>
        </authorList>
    </citation>
    <scope>NUCLEOTIDE SEQUENCE</scope>
    <source>
        <strain evidence="1">R07B-5</strain>
    </source>
</reference>
<proteinExistence type="predicted"/>
<dbReference type="EMBL" id="JAODUO010000589">
    <property type="protein sequence ID" value="KAK2177599.1"/>
    <property type="molecule type" value="Genomic_DNA"/>
</dbReference>
<name>A0AAD9KUH4_RIDPI</name>
<sequence>MLGHSRNVTQGDHFRHVTQADSLPLRRTSGTTSVTYHLGEFTQIRCQVDLATYVMQQSTSARAKEICVGNVARCTSLPVMQSGAVHFFRTAMLFLREKTTTGRRWRIFQGVIDLTTLCSDAQLKLISLFLLML</sequence>
<dbReference type="Proteomes" id="UP001209878">
    <property type="component" value="Unassembled WGS sequence"/>
</dbReference>
<dbReference type="AlphaFoldDB" id="A0AAD9KUH4"/>
<gene>
    <name evidence="1" type="ORF">NP493_590g03081</name>
</gene>
<protein>
    <submittedName>
        <fullName evidence="1">Uncharacterized protein</fullName>
    </submittedName>
</protein>
<keyword evidence="2" id="KW-1185">Reference proteome</keyword>
<comment type="caution">
    <text evidence="1">The sequence shown here is derived from an EMBL/GenBank/DDBJ whole genome shotgun (WGS) entry which is preliminary data.</text>
</comment>
<accession>A0AAD9KUH4</accession>
<organism evidence="1 2">
    <name type="scientific">Ridgeia piscesae</name>
    <name type="common">Tubeworm</name>
    <dbReference type="NCBI Taxonomy" id="27915"/>
    <lineage>
        <taxon>Eukaryota</taxon>
        <taxon>Metazoa</taxon>
        <taxon>Spiralia</taxon>
        <taxon>Lophotrochozoa</taxon>
        <taxon>Annelida</taxon>
        <taxon>Polychaeta</taxon>
        <taxon>Sedentaria</taxon>
        <taxon>Canalipalpata</taxon>
        <taxon>Sabellida</taxon>
        <taxon>Siboglinidae</taxon>
        <taxon>Ridgeia</taxon>
    </lineage>
</organism>